<reference evidence="1 2" key="1">
    <citation type="submission" date="2020-08" db="EMBL/GenBank/DDBJ databases">
        <title>Functional genomics of gut bacteria from endangered species of beetles.</title>
        <authorList>
            <person name="Carlos-Shanley C."/>
        </authorList>
    </citation>
    <scope>NUCLEOTIDE SEQUENCE [LARGE SCALE GENOMIC DNA]</scope>
    <source>
        <strain evidence="1 2">S00123</strain>
    </source>
</reference>
<gene>
    <name evidence="1" type="ORF">HNP32_002033</name>
</gene>
<evidence type="ECO:0000313" key="1">
    <source>
        <dbReference type="EMBL" id="MBB4798289.1"/>
    </source>
</evidence>
<name>A0A7W7N4E2_9CAUL</name>
<evidence type="ECO:0000313" key="2">
    <source>
        <dbReference type="Proteomes" id="UP000539957"/>
    </source>
</evidence>
<dbReference type="AlphaFoldDB" id="A0A7W7N4E2"/>
<comment type="caution">
    <text evidence="1">The sequence shown here is derived from an EMBL/GenBank/DDBJ whole genome shotgun (WGS) entry which is preliminary data.</text>
</comment>
<organism evidence="1 2">
    <name type="scientific">Brevundimonas bullata</name>
    <dbReference type="NCBI Taxonomy" id="13160"/>
    <lineage>
        <taxon>Bacteria</taxon>
        <taxon>Pseudomonadati</taxon>
        <taxon>Pseudomonadota</taxon>
        <taxon>Alphaproteobacteria</taxon>
        <taxon>Caulobacterales</taxon>
        <taxon>Caulobacteraceae</taxon>
        <taxon>Brevundimonas</taxon>
    </lineage>
</organism>
<dbReference type="Proteomes" id="UP000539957">
    <property type="component" value="Unassembled WGS sequence"/>
</dbReference>
<proteinExistence type="predicted"/>
<protein>
    <submittedName>
        <fullName evidence="1">Uncharacterized protein</fullName>
    </submittedName>
</protein>
<keyword evidence="2" id="KW-1185">Reference proteome</keyword>
<sequence length="32" mass="3471">MLFPGGLIDLNGRYGVNDYENMTLQTSPPCGP</sequence>
<accession>A0A7W7N4E2</accession>
<dbReference type="EMBL" id="JACHKY010000003">
    <property type="protein sequence ID" value="MBB4798289.1"/>
    <property type="molecule type" value="Genomic_DNA"/>
</dbReference>